<dbReference type="InterPro" id="IPR058532">
    <property type="entry name" value="YjbR/MT2646/Rv2570-like"/>
</dbReference>
<evidence type="ECO:0000313" key="1">
    <source>
        <dbReference type="EMBL" id="TWJ12180.1"/>
    </source>
</evidence>
<sequence length="128" mass="13857">MYASPLDHLRDICLALPETTEAGAADDPIFSVKGKTFATGHHMGDGYAVWFKATPQTRERLLTSAPGFFAPRYVGRHGWLGAWLDDGCDWTELTELLRDSHRMTTSPGLLDLAAQRDPVGLAGSAVAA</sequence>
<accession>A0A562V2Q8</accession>
<keyword evidence="1" id="KW-0238">DNA-binding</keyword>
<gene>
    <name evidence="1" type="ORF">LX16_2935</name>
</gene>
<dbReference type="RefSeq" id="WP_147139092.1">
    <property type="nucleotide sequence ID" value="NZ_BAABIJ010000002.1"/>
</dbReference>
<dbReference type="OrthoDB" id="8479417at2"/>
<proteinExistence type="predicted"/>
<organism evidence="1 2">
    <name type="scientific">Stackebrandtia albiflava</name>
    <dbReference type="NCBI Taxonomy" id="406432"/>
    <lineage>
        <taxon>Bacteria</taxon>
        <taxon>Bacillati</taxon>
        <taxon>Actinomycetota</taxon>
        <taxon>Actinomycetes</taxon>
        <taxon>Glycomycetales</taxon>
        <taxon>Glycomycetaceae</taxon>
        <taxon>Stackebrandtia</taxon>
    </lineage>
</organism>
<dbReference type="Gene3D" id="3.90.1150.30">
    <property type="match status" value="1"/>
</dbReference>
<dbReference type="InterPro" id="IPR038056">
    <property type="entry name" value="YjbR-like_sf"/>
</dbReference>
<evidence type="ECO:0000313" key="2">
    <source>
        <dbReference type="Proteomes" id="UP000321617"/>
    </source>
</evidence>
<protein>
    <submittedName>
        <fullName evidence="1">Putative DNA-binding protein (MmcQ/YjbR family)</fullName>
    </submittedName>
</protein>
<keyword evidence="2" id="KW-1185">Reference proteome</keyword>
<dbReference type="SUPFAM" id="SSF142906">
    <property type="entry name" value="YjbR-like"/>
    <property type="match status" value="1"/>
</dbReference>
<reference evidence="1 2" key="1">
    <citation type="journal article" date="2013" name="Stand. Genomic Sci.">
        <title>Genomic Encyclopedia of Type Strains, Phase I: The one thousand microbial genomes (KMG-I) project.</title>
        <authorList>
            <person name="Kyrpides N.C."/>
            <person name="Woyke T."/>
            <person name="Eisen J.A."/>
            <person name="Garrity G."/>
            <person name="Lilburn T.G."/>
            <person name="Beck B.J."/>
            <person name="Whitman W.B."/>
            <person name="Hugenholtz P."/>
            <person name="Klenk H.P."/>
        </authorList>
    </citation>
    <scope>NUCLEOTIDE SEQUENCE [LARGE SCALE GENOMIC DNA]</scope>
    <source>
        <strain evidence="1 2">DSM 45044</strain>
    </source>
</reference>
<dbReference type="Proteomes" id="UP000321617">
    <property type="component" value="Unassembled WGS sequence"/>
</dbReference>
<dbReference type="GO" id="GO:0003677">
    <property type="term" value="F:DNA binding"/>
    <property type="evidence" value="ECO:0007669"/>
    <property type="project" value="UniProtKB-KW"/>
</dbReference>
<dbReference type="EMBL" id="VLLL01000006">
    <property type="protein sequence ID" value="TWJ12180.1"/>
    <property type="molecule type" value="Genomic_DNA"/>
</dbReference>
<dbReference type="Pfam" id="PF04237">
    <property type="entry name" value="YjbR"/>
    <property type="match status" value="1"/>
</dbReference>
<name>A0A562V2Q8_9ACTN</name>
<comment type="caution">
    <text evidence="1">The sequence shown here is derived from an EMBL/GenBank/DDBJ whole genome shotgun (WGS) entry which is preliminary data.</text>
</comment>
<dbReference type="AlphaFoldDB" id="A0A562V2Q8"/>